<feature type="compositionally biased region" description="Low complexity" evidence="1">
    <location>
        <begin position="308"/>
        <end position="317"/>
    </location>
</feature>
<feature type="region of interest" description="Disordered" evidence="1">
    <location>
        <begin position="306"/>
        <end position="325"/>
    </location>
</feature>
<dbReference type="EMBL" id="CP144089">
    <property type="protein sequence ID" value="WWD02276.1"/>
    <property type="molecule type" value="Genomic_DNA"/>
</dbReference>
<organism evidence="2 3">
    <name type="scientific">Kwoniella europaea PYCC6329</name>
    <dbReference type="NCBI Taxonomy" id="1423913"/>
    <lineage>
        <taxon>Eukaryota</taxon>
        <taxon>Fungi</taxon>
        <taxon>Dikarya</taxon>
        <taxon>Basidiomycota</taxon>
        <taxon>Agaricomycotina</taxon>
        <taxon>Tremellomycetes</taxon>
        <taxon>Tremellales</taxon>
        <taxon>Cryptococcaceae</taxon>
        <taxon>Kwoniella</taxon>
    </lineage>
</organism>
<gene>
    <name evidence="2" type="ORF">V865_000315</name>
</gene>
<evidence type="ECO:0000313" key="3">
    <source>
        <dbReference type="Proteomes" id="UP001358614"/>
    </source>
</evidence>
<feature type="compositionally biased region" description="Acidic residues" evidence="1">
    <location>
        <begin position="200"/>
        <end position="213"/>
    </location>
</feature>
<feature type="region of interest" description="Disordered" evidence="1">
    <location>
        <begin position="494"/>
        <end position="516"/>
    </location>
</feature>
<feature type="region of interest" description="Disordered" evidence="1">
    <location>
        <begin position="193"/>
        <end position="214"/>
    </location>
</feature>
<keyword evidence="3" id="KW-1185">Reference proteome</keyword>
<dbReference type="AlphaFoldDB" id="A0AAX4K709"/>
<proteinExistence type="predicted"/>
<dbReference type="KEGG" id="ker:91099119"/>
<protein>
    <recommendedName>
        <fullName evidence="4">Mediator complex subunit 1</fullName>
    </recommendedName>
</protein>
<name>A0AAX4K709_9TREE</name>
<sequence length="681" mass="75229">MAEAGPSVPISIPNTILSPSSPTLLNTIHSLLIAHSSKNLSLTHLHPFAPSSTRSGIVGTDKGKEKDIENEVDTIKGLRDAVNKLKVVLNNPSGIDGGTDVEGRLIRGLKEISSHQLPLIQQLTSLTPNLSVTSSVSSFPSHLLNLHPIKLLEAISLSLNLQCFIEDSQFGLLKSSLAIAGTRFVIDVDLETGPSSGVGSDEDEDEDGDVDVDMENKQPQTKTTLDDIATTQEEVRNKIKLTKLIVNHVTSSGGTAKSDYISTILKTLIEDYLRCYDSTTLGMWEKQVILDRLIDGLKELKDLDDYSTRTPTSTSTSIDGERVNGNARDGFEDIEKIVLDLNDLYTSDTQSKIYPTSNRSIFPTFHLLPQSIINTEPNPMIILRPAKPHEDIPTPSLNVTDIPAQDQERHDDVNMDSVNPSEKVTQSNWIIEIVPENGMDGLVVRRNWLSQTVLENGEEDPVEGIKVENLLYRAYPPAPIASLSPQIQLFPYTSTFSHPSPSPGKHSDTEKQQQQWSMVNPGPTAFVVSRIGMSSDIKQVARVLNSLRNQIILNNMFNSVFIPQLLKLEQNNLNIEGDDEDEDEDDAVDDINNLLSGDQTSIPINLNLLQDSITITFPLINDEDNKIENIEIVVRPSEKEKDAFVDVRVDGNEFTVDDASEESKRDLIRIVRGVIRSKSKA</sequence>
<evidence type="ECO:0000313" key="2">
    <source>
        <dbReference type="EMBL" id="WWD02276.1"/>
    </source>
</evidence>
<dbReference type="GeneID" id="91099119"/>
<evidence type="ECO:0008006" key="4">
    <source>
        <dbReference type="Google" id="ProtNLM"/>
    </source>
</evidence>
<evidence type="ECO:0000256" key="1">
    <source>
        <dbReference type="SAM" id="MobiDB-lite"/>
    </source>
</evidence>
<accession>A0AAX4K709</accession>
<dbReference type="Proteomes" id="UP001358614">
    <property type="component" value="Chromosome 1"/>
</dbReference>
<reference evidence="2 3" key="1">
    <citation type="submission" date="2024-01" db="EMBL/GenBank/DDBJ databases">
        <title>Comparative genomics of Cryptococcus and Kwoniella reveals pathogenesis evolution and contrasting modes of karyotype evolution via chromosome fusion or intercentromeric recombination.</title>
        <authorList>
            <person name="Coelho M.A."/>
            <person name="David-Palma M."/>
            <person name="Shea T."/>
            <person name="Bowers K."/>
            <person name="McGinley-Smith S."/>
            <person name="Mohammad A.W."/>
            <person name="Gnirke A."/>
            <person name="Yurkov A.M."/>
            <person name="Nowrousian M."/>
            <person name="Sun S."/>
            <person name="Cuomo C.A."/>
            <person name="Heitman J."/>
        </authorList>
    </citation>
    <scope>NUCLEOTIDE SEQUENCE [LARGE SCALE GENOMIC DNA]</scope>
    <source>
        <strain evidence="2 3">PYCC6329</strain>
    </source>
</reference>
<dbReference type="RefSeq" id="XP_066080243.1">
    <property type="nucleotide sequence ID" value="XM_066224146.1"/>
</dbReference>